<evidence type="ECO:0000256" key="6">
    <source>
        <dbReference type="ARBA" id="ARBA00023136"/>
    </source>
</evidence>
<keyword evidence="3" id="KW-1003">Cell membrane</keyword>
<evidence type="ECO:0000313" key="9">
    <source>
        <dbReference type="EMBL" id="PSB55012.1"/>
    </source>
</evidence>
<evidence type="ECO:0000313" key="10">
    <source>
        <dbReference type="Proteomes" id="UP000238937"/>
    </source>
</evidence>
<name>A0A2T1GCA4_9CYAN</name>
<feature type="transmembrane region" description="Helical" evidence="7">
    <location>
        <begin position="333"/>
        <end position="354"/>
    </location>
</feature>
<gene>
    <name evidence="9" type="ORF">C7B77_16410</name>
</gene>
<evidence type="ECO:0000256" key="5">
    <source>
        <dbReference type="ARBA" id="ARBA00022989"/>
    </source>
</evidence>
<reference evidence="9 10" key="1">
    <citation type="submission" date="2018-03" db="EMBL/GenBank/DDBJ databases">
        <title>The ancient ancestry and fast evolution of plastids.</title>
        <authorList>
            <person name="Moore K.R."/>
            <person name="Magnabosco C."/>
            <person name="Momper L."/>
            <person name="Gold D.A."/>
            <person name="Bosak T."/>
            <person name="Fournier G.P."/>
        </authorList>
    </citation>
    <scope>NUCLEOTIDE SEQUENCE [LARGE SCALE GENOMIC DNA]</scope>
    <source>
        <strain evidence="9 10">CCALA 037</strain>
    </source>
</reference>
<evidence type="ECO:0000256" key="4">
    <source>
        <dbReference type="ARBA" id="ARBA00022692"/>
    </source>
</evidence>
<dbReference type="GO" id="GO:0005886">
    <property type="term" value="C:plasma membrane"/>
    <property type="evidence" value="ECO:0007669"/>
    <property type="project" value="UniProtKB-SubCell"/>
</dbReference>
<feature type="domain" description="Major facilitator superfamily (MFS) profile" evidence="8">
    <location>
        <begin position="246"/>
        <end position="476"/>
    </location>
</feature>
<dbReference type="CDD" id="cd06173">
    <property type="entry name" value="MFS_MefA_like"/>
    <property type="match status" value="1"/>
</dbReference>
<dbReference type="EMBL" id="PVWO01000217">
    <property type="protein sequence ID" value="PSB55012.1"/>
    <property type="molecule type" value="Genomic_DNA"/>
</dbReference>
<organism evidence="9 10">
    <name type="scientific">Chamaesiphon polymorphus CCALA 037</name>
    <dbReference type="NCBI Taxonomy" id="2107692"/>
    <lineage>
        <taxon>Bacteria</taxon>
        <taxon>Bacillati</taxon>
        <taxon>Cyanobacteriota</taxon>
        <taxon>Cyanophyceae</taxon>
        <taxon>Gomontiellales</taxon>
        <taxon>Chamaesiphonaceae</taxon>
        <taxon>Chamaesiphon</taxon>
    </lineage>
</organism>
<feature type="transmembrane region" description="Helical" evidence="7">
    <location>
        <begin position="386"/>
        <end position="403"/>
    </location>
</feature>
<keyword evidence="6 7" id="KW-0472">Membrane</keyword>
<dbReference type="OrthoDB" id="9775268at2"/>
<evidence type="ECO:0000256" key="2">
    <source>
        <dbReference type="ARBA" id="ARBA00022448"/>
    </source>
</evidence>
<accession>A0A2T1GCA4</accession>
<keyword evidence="10" id="KW-1185">Reference proteome</keyword>
<evidence type="ECO:0000256" key="3">
    <source>
        <dbReference type="ARBA" id="ARBA00022475"/>
    </source>
</evidence>
<feature type="transmembrane region" description="Helical" evidence="7">
    <location>
        <begin position="166"/>
        <end position="186"/>
    </location>
</feature>
<dbReference type="PROSITE" id="PS50850">
    <property type="entry name" value="MFS"/>
    <property type="match status" value="1"/>
</dbReference>
<dbReference type="InterPro" id="IPR036259">
    <property type="entry name" value="MFS_trans_sf"/>
</dbReference>
<feature type="transmembrane region" description="Helical" evidence="7">
    <location>
        <begin position="134"/>
        <end position="154"/>
    </location>
</feature>
<proteinExistence type="predicted"/>
<feature type="transmembrane region" description="Helical" evidence="7">
    <location>
        <begin position="207"/>
        <end position="228"/>
    </location>
</feature>
<dbReference type="RefSeq" id="WP_106306992.1">
    <property type="nucleotide sequence ID" value="NZ_PVWO01000217.1"/>
</dbReference>
<dbReference type="SUPFAM" id="SSF103473">
    <property type="entry name" value="MFS general substrate transporter"/>
    <property type="match status" value="1"/>
</dbReference>
<feature type="transmembrane region" description="Helical" evidence="7">
    <location>
        <begin position="299"/>
        <end position="321"/>
    </location>
</feature>
<feature type="transmembrane region" description="Helical" evidence="7">
    <location>
        <begin position="100"/>
        <end position="122"/>
    </location>
</feature>
<dbReference type="PANTHER" id="PTHR43266:SF2">
    <property type="entry name" value="MAJOR FACILITATOR SUPERFAMILY (MFS) PROFILE DOMAIN-CONTAINING PROTEIN"/>
    <property type="match status" value="1"/>
</dbReference>
<dbReference type="InterPro" id="IPR020846">
    <property type="entry name" value="MFS_dom"/>
</dbReference>
<dbReference type="Gene3D" id="1.20.1250.20">
    <property type="entry name" value="MFS general substrate transporter like domains"/>
    <property type="match status" value="1"/>
</dbReference>
<dbReference type="InterPro" id="IPR010290">
    <property type="entry name" value="TM_effector"/>
</dbReference>
<evidence type="ECO:0000259" key="8">
    <source>
        <dbReference type="PROSITE" id="PS50850"/>
    </source>
</evidence>
<dbReference type="Proteomes" id="UP000238937">
    <property type="component" value="Unassembled WGS sequence"/>
</dbReference>
<dbReference type="Pfam" id="PF05977">
    <property type="entry name" value="MFS_3"/>
    <property type="match status" value="1"/>
</dbReference>
<dbReference type="AlphaFoldDB" id="A0A2T1GCA4"/>
<comment type="caution">
    <text evidence="9">The sequence shown here is derived from an EMBL/GenBank/DDBJ whole genome shotgun (WGS) entry which is preliminary data.</text>
</comment>
<comment type="subcellular location">
    <subcellularLocation>
        <location evidence="1">Cell membrane</location>
        <topology evidence="1">Multi-pass membrane protein</topology>
    </subcellularLocation>
</comment>
<dbReference type="GO" id="GO:0022857">
    <property type="term" value="F:transmembrane transporter activity"/>
    <property type="evidence" value="ECO:0007669"/>
    <property type="project" value="InterPro"/>
</dbReference>
<feature type="transmembrane region" description="Helical" evidence="7">
    <location>
        <begin position="449"/>
        <end position="467"/>
    </location>
</feature>
<evidence type="ECO:0000256" key="7">
    <source>
        <dbReference type="SAM" id="Phobius"/>
    </source>
</evidence>
<keyword evidence="5 7" id="KW-1133">Transmembrane helix</keyword>
<keyword evidence="4 7" id="KW-0812">Transmembrane</keyword>
<feature type="transmembrane region" description="Helical" evidence="7">
    <location>
        <begin position="76"/>
        <end position="94"/>
    </location>
</feature>
<sequence length="476" mass="50533">MRLSDFDKVPENELTDLQATEESNSGLPIDVVTATGEENVAPETQAESLAPEPGFLAVLKNRNFVTMWSGQIFSQLADKVYVVLMIAIIESQFQSENQSISGWVSAIMIANTIPAVLFGSLAGVFVDRWHKKEVLVSTNLLRGILVLSVPFLLWLTNGQVLANLPLGFEILLAVTFLVSTLGQFFAPAEQATISMIVDKPNLLAANSLYTTTAMGSLIVGFAIGEPILALADSFGASVGLGVNIGKELLVGTSYAIAGILLIVMRTGETKQILTGDEPHVLADLRDGIRYLGEHKQIKGALIQLVVLQSIIASMTVVAVRMAELLPEIKASQFGFLLAAGGVGLALGAVGLSYLDRRFSRDRLSLYGSIGVAASLVGLSFSHSLWLSLLCLVGMGVFSASVLIPMQTTIQSETPEEMRGKVFGLQNNAINIALSLPLALTGIAETALGVPTVLLCLAAISAIGGIFTQKYNAVDSR</sequence>
<feature type="transmembrane region" description="Helical" evidence="7">
    <location>
        <begin position="248"/>
        <end position="264"/>
    </location>
</feature>
<dbReference type="PANTHER" id="PTHR43266">
    <property type="entry name" value="MACROLIDE-EFFLUX PROTEIN"/>
    <property type="match status" value="1"/>
</dbReference>
<evidence type="ECO:0000256" key="1">
    <source>
        <dbReference type="ARBA" id="ARBA00004651"/>
    </source>
</evidence>
<keyword evidence="2" id="KW-0813">Transport</keyword>
<protein>
    <submittedName>
        <fullName evidence="9">Arabinose efflux permease</fullName>
    </submittedName>
</protein>